<dbReference type="InParanoid" id="A0A2R5GSS4"/>
<reference evidence="2 3" key="1">
    <citation type="submission" date="2017-12" db="EMBL/GenBank/DDBJ databases">
        <title>Sequencing, de novo assembly and annotation of complete genome of a new Thraustochytrid species, strain FCC1311.</title>
        <authorList>
            <person name="Sedici K."/>
            <person name="Godart F."/>
            <person name="Aiese Cigliano R."/>
            <person name="Sanseverino W."/>
            <person name="Barakat M."/>
            <person name="Ortet P."/>
            <person name="Marechal E."/>
            <person name="Cagnac O."/>
            <person name="Amato A."/>
        </authorList>
    </citation>
    <scope>NUCLEOTIDE SEQUENCE [LARGE SCALE GENOMIC DNA]</scope>
</reference>
<name>A0A2R5GSS4_9STRA</name>
<protein>
    <recommendedName>
        <fullName evidence="1">ER-bound oxygenase mpaB/mpaB'/Rubber oxygenase catalytic domain-containing protein</fullName>
    </recommendedName>
</protein>
<sequence length="390" mass="43650">MPSLRMALPTRETWRRALGIVAAGGAVVFLLDCKHAYDVMQERSEASEKPCDPKEVAAVEMFYMEASLEEQLVDNATHEAQAEATQARADEEHDEALYKILRESVIFAAGGRAAMMQLAHPYVAQGISQHSNLKNGVQERFFRTFKYMFAMQYGTPEEAARASRVVRKLHNGVRGELEEDVGLFSKGHKYDAAHAHALLWVYLTLAESSIYIYELLVERLSEEAKDAFVASNNRFAARFFAVPETLLPVNAAALDAMVNAMVHSRVLAVGGTASRIDSFLWAPPKARFWPLMALTRWVSLCQLPPRLGEAFGGRKIGRMERMRAALVLGYVRFTYRLMPPSFRWLTAYLAQEERYGKTQSPAAKYLSQVSARVANLGLDALMPPRAQGQL</sequence>
<dbReference type="Proteomes" id="UP000241890">
    <property type="component" value="Unassembled WGS sequence"/>
</dbReference>
<dbReference type="InterPro" id="IPR018713">
    <property type="entry name" value="MPAB/Lcp_cat_dom"/>
</dbReference>
<organism evidence="2 3">
    <name type="scientific">Hondaea fermentalgiana</name>
    <dbReference type="NCBI Taxonomy" id="2315210"/>
    <lineage>
        <taxon>Eukaryota</taxon>
        <taxon>Sar</taxon>
        <taxon>Stramenopiles</taxon>
        <taxon>Bigyra</taxon>
        <taxon>Labyrinthulomycetes</taxon>
        <taxon>Thraustochytrida</taxon>
        <taxon>Thraustochytriidae</taxon>
        <taxon>Hondaea</taxon>
    </lineage>
</organism>
<dbReference type="EMBL" id="BEYU01000174">
    <property type="protein sequence ID" value="GBG33926.1"/>
    <property type="molecule type" value="Genomic_DNA"/>
</dbReference>
<dbReference type="OrthoDB" id="5131368at2759"/>
<comment type="caution">
    <text evidence="2">The sequence shown here is derived from an EMBL/GenBank/DDBJ whole genome shotgun (WGS) entry which is preliminary data.</text>
</comment>
<evidence type="ECO:0000313" key="2">
    <source>
        <dbReference type="EMBL" id="GBG33926.1"/>
    </source>
</evidence>
<dbReference type="PANTHER" id="PTHR36151:SF3">
    <property type="entry name" value="ER-BOUND OXYGENASE MPAB_MPAB'_RUBBER OXYGENASE CATALYTIC DOMAIN-CONTAINING PROTEIN"/>
    <property type="match status" value="1"/>
</dbReference>
<keyword evidence="3" id="KW-1185">Reference proteome</keyword>
<proteinExistence type="predicted"/>
<accession>A0A2R5GSS4</accession>
<dbReference type="AlphaFoldDB" id="A0A2R5GSS4"/>
<feature type="domain" description="ER-bound oxygenase mpaB/mpaB'/Rubber oxygenase catalytic" evidence="1">
    <location>
        <begin position="101"/>
        <end position="323"/>
    </location>
</feature>
<dbReference type="Pfam" id="PF09995">
    <property type="entry name" value="MPAB_Lcp_cat"/>
    <property type="match status" value="1"/>
</dbReference>
<dbReference type="GO" id="GO:0016491">
    <property type="term" value="F:oxidoreductase activity"/>
    <property type="evidence" value="ECO:0007669"/>
    <property type="project" value="InterPro"/>
</dbReference>
<evidence type="ECO:0000259" key="1">
    <source>
        <dbReference type="Pfam" id="PF09995"/>
    </source>
</evidence>
<dbReference type="PANTHER" id="PTHR36151">
    <property type="entry name" value="BLR2777 PROTEIN"/>
    <property type="match status" value="1"/>
</dbReference>
<evidence type="ECO:0000313" key="3">
    <source>
        <dbReference type="Proteomes" id="UP000241890"/>
    </source>
</evidence>
<gene>
    <name evidence="2" type="ORF">FCC1311_101492</name>
</gene>